<dbReference type="SMART" id="SM00228">
    <property type="entry name" value="PDZ"/>
    <property type="match status" value="1"/>
</dbReference>
<organism evidence="8">
    <name type="scientific">Mariniphaga anaerophila</name>
    <dbReference type="NCBI Taxonomy" id="1484053"/>
    <lineage>
        <taxon>Bacteria</taxon>
        <taxon>Pseudomonadati</taxon>
        <taxon>Bacteroidota</taxon>
        <taxon>Bacteroidia</taxon>
        <taxon>Marinilabiliales</taxon>
        <taxon>Prolixibacteraceae</taxon>
        <taxon>Mariniphaga</taxon>
    </lineage>
</organism>
<dbReference type="InterPro" id="IPR004447">
    <property type="entry name" value="Peptidase_S41A"/>
</dbReference>
<proteinExistence type="inferred from homology"/>
<dbReference type="GO" id="GO:0008236">
    <property type="term" value="F:serine-type peptidase activity"/>
    <property type="evidence" value="ECO:0007669"/>
    <property type="project" value="UniProtKB-KW"/>
</dbReference>
<reference evidence="8" key="1">
    <citation type="journal article" date="2020" name="mSystems">
        <title>Genome- and Community-Level Interaction Insights into Carbon Utilization and Element Cycling Functions of Hydrothermarchaeota in Hydrothermal Sediment.</title>
        <authorList>
            <person name="Zhou Z."/>
            <person name="Liu Y."/>
            <person name="Xu W."/>
            <person name="Pan J."/>
            <person name="Luo Z.H."/>
            <person name="Li M."/>
        </authorList>
    </citation>
    <scope>NUCLEOTIDE SEQUENCE [LARGE SCALE GENOMIC DNA]</scope>
    <source>
        <strain evidence="8">SpSt-1217</strain>
    </source>
</reference>
<dbReference type="SUPFAM" id="SSF52096">
    <property type="entry name" value="ClpP/crotonase"/>
    <property type="match status" value="1"/>
</dbReference>
<name>A0A831PKI6_9BACT</name>
<gene>
    <name evidence="8" type="ORF">ENN90_14950</name>
</gene>
<dbReference type="InterPro" id="IPR036034">
    <property type="entry name" value="PDZ_sf"/>
</dbReference>
<keyword evidence="4 5" id="KW-0720">Serine protease</keyword>
<dbReference type="Gene3D" id="3.30.750.44">
    <property type="match status" value="1"/>
</dbReference>
<dbReference type="GO" id="GO:0006508">
    <property type="term" value="P:proteolysis"/>
    <property type="evidence" value="ECO:0007669"/>
    <property type="project" value="UniProtKB-KW"/>
</dbReference>
<evidence type="ECO:0000313" key="8">
    <source>
        <dbReference type="EMBL" id="HDR52894.1"/>
    </source>
</evidence>
<evidence type="ECO:0000256" key="6">
    <source>
        <dbReference type="SAM" id="Phobius"/>
    </source>
</evidence>
<dbReference type="SMART" id="SM00245">
    <property type="entry name" value="TSPc"/>
    <property type="match status" value="1"/>
</dbReference>
<dbReference type="AlphaFoldDB" id="A0A831PKI6"/>
<dbReference type="InterPro" id="IPR005151">
    <property type="entry name" value="Tail-specific_protease"/>
</dbReference>
<dbReference type="InterPro" id="IPR041489">
    <property type="entry name" value="PDZ_6"/>
</dbReference>
<dbReference type="SUPFAM" id="SSF50156">
    <property type="entry name" value="PDZ domain-like"/>
    <property type="match status" value="1"/>
</dbReference>
<dbReference type="GO" id="GO:0004175">
    <property type="term" value="F:endopeptidase activity"/>
    <property type="evidence" value="ECO:0007669"/>
    <property type="project" value="TreeGrafter"/>
</dbReference>
<dbReference type="PANTHER" id="PTHR32060:SF30">
    <property type="entry name" value="CARBOXY-TERMINAL PROCESSING PROTEASE CTPA"/>
    <property type="match status" value="1"/>
</dbReference>
<dbReference type="InterPro" id="IPR001478">
    <property type="entry name" value="PDZ"/>
</dbReference>
<evidence type="ECO:0000256" key="4">
    <source>
        <dbReference type="ARBA" id="ARBA00022825"/>
    </source>
</evidence>
<dbReference type="FunFam" id="2.30.42.10:FF:000063">
    <property type="entry name" value="Peptidase, S41 family"/>
    <property type="match status" value="1"/>
</dbReference>
<keyword evidence="6" id="KW-0472">Membrane</keyword>
<dbReference type="CDD" id="cd07560">
    <property type="entry name" value="Peptidase_S41_CPP"/>
    <property type="match status" value="1"/>
</dbReference>
<dbReference type="NCBIfam" id="TIGR00225">
    <property type="entry name" value="prc"/>
    <property type="match status" value="1"/>
</dbReference>
<dbReference type="GO" id="GO:0030288">
    <property type="term" value="C:outer membrane-bounded periplasmic space"/>
    <property type="evidence" value="ECO:0007669"/>
    <property type="project" value="TreeGrafter"/>
</dbReference>
<evidence type="ECO:0000259" key="7">
    <source>
        <dbReference type="PROSITE" id="PS50106"/>
    </source>
</evidence>
<evidence type="ECO:0000256" key="5">
    <source>
        <dbReference type="RuleBase" id="RU004404"/>
    </source>
</evidence>
<feature type="transmembrane region" description="Helical" evidence="6">
    <location>
        <begin position="6"/>
        <end position="24"/>
    </location>
</feature>
<comment type="caution">
    <text evidence="8">The sequence shown here is derived from an EMBL/GenBank/DDBJ whole genome shotgun (WGS) entry which is preliminary data.</text>
</comment>
<dbReference type="Gene3D" id="2.30.42.10">
    <property type="match status" value="1"/>
</dbReference>
<protein>
    <submittedName>
        <fullName evidence="8">S41 family peptidase</fullName>
    </submittedName>
</protein>
<dbReference type="Gene3D" id="3.90.226.10">
    <property type="entry name" value="2-enoyl-CoA Hydratase, Chain A, domain 1"/>
    <property type="match status" value="1"/>
</dbReference>
<keyword evidence="2 5" id="KW-0645">Protease</keyword>
<dbReference type="CDD" id="cd06782">
    <property type="entry name" value="cpPDZ_CPP-like"/>
    <property type="match status" value="1"/>
</dbReference>
<dbReference type="InterPro" id="IPR029045">
    <property type="entry name" value="ClpP/crotonase-like_dom_sf"/>
</dbReference>
<sequence length="558" mass="62996">MNLKKFWIGTLIVMVAGLGFYSFTRDQKNFEIAKNLEIYYSLFRELNMFYVDEVNPNKLVKTSIDQMLESLDPYTNFISEDQMEDFRFMTTGEYGGIGALIGLQKGKIVISEPYEGFPAQKFGLRAGDIILEVEGKSTEDMTTEDVSNLLKGPANKPVKIKLQRPGEKKPFEVDVVREKISIDAVPYYGMVDNNTAYIRLSNFTTNCSEDVKKAFLELKKNDPQALILDMRSNPGGLLQESVKIVNLFVPKGSEIVSTKGKIKQWDRSYTATSSPVDTTIRIAVLTNRSSASASEIVAGAIQDLDRGLVIGERTFGKGLVQTTRDLSYNTKLKVTTAKYYTPSGRCIQALDYSHRNEDGSVGYVPDSLITEFSTKKGRKVYDGGGVVPDIVLEPDQLSNLSIALLTRFLIFDFATQFSNQNESIAEPEQFEITDDIYAQFSAFVQENDFDYESQSEKLLENLIEKAKEEKYYELASDQFEQIKKRLEPQLDKDLTVFNSEIKSLLKSEIVSRYYYQKGAVRASIGEDNVIQKAIDELASPMTYNSYFEPGIIITMKRP</sequence>
<dbReference type="Pfam" id="PF17820">
    <property type="entry name" value="PDZ_6"/>
    <property type="match status" value="1"/>
</dbReference>
<keyword evidence="6" id="KW-0812">Transmembrane</keyword>
<evidence type="ECO:0000256" key="1">
    <source>
        <dbReference type="ARBA" id="ARBA00009179"/>
    </source>
</evidence>
<dbReference type="PROSITE" id="PS50106">
    <property type="entry name" value="PDZ"/>
    <property type="match status" value="1"/>
</dbReference>
<keyword evidence="3 5" id="KW-0378">Hydrolase</keyword>
<comment type="similarity">
    <text evidence="1 5">Belongs to the peptidase S41A family.</text>
</comment>
<dbReference type="EMBL" id="DSDK01000838">
    <property type="protein sequence ID" value="HDR52894.1"/>
    <property type="molecule type" value="Genomic_DNA"/>
</dbReference>
<dbReference type="GO" id="GO:0007165">
    <property type="term" value="P:signal transduction"/>
    <property type="evidence" value="ECO:0007669"/>
    <property type="project" value="TreeGrafter"/>
</dbReference>
<keyword evidence="6" id="KW-1133">Transmembrane helix</keyword>
<evidence type="ECO:0000256" key="3">
    <source>
        <dbReference type="ARBA" id="ARBA00022801"/>
    </source>
</evidence>
<evidence type="ECO:0000256" key="2">
    <source>
        <dbReference type="ARBA" id="ARBA00022670"/>
    </source>
</evidence>
<accession>A0A831PKI6</accession>
<feature type="domain" description="PDZ" evidence="7">
    <location>
        <begin position="95"/>
        <end position="151"/>
    </location>
</feature>
<dbReference type="PANTHER" id="PTHR32060">
    <property type="entry name" value="TAIL-SPECIFIC PROTEASE"/>
    <property type="match status" value="1"/>
</dbReference>
<dbReference type="Pfam" id="PF03572">
    <property type="entry name" value="Peptidase_S41"/>
    <property type="match status" value="1"/>
</dbReference>
<dbReference type="Proteomes" id="UP000886047">
    <property type="component" value="Unassembled WGS sequence"/>
</dbReference>